<dbReference type="OrthoDB" id="10313181at2759"/>
<feature type="compositionally biased region" description="Polar residues" evidence="2">
    <location>
        <begin position="21"/>
        <end position="30"/>
    </location>
</feature>
<sequence length="215" mass="24903">MKKNQIFSKSINIIRDRQQEYKPSQHSASKSKQESDEENGKMYSSQIMKKDIRKQVIKIQNHGHQQYQANVQVHQQQPKKNGILNISRKDQQQQHQQQPKSTGSFPIFIRNIREGSNQNELKQLINDDSNILGIQINNKQATITFSNQQSADQAIELINNYKEKGYQMSAVPNYQQSSKVIVLGQFQSGRGSKDDGRLRMDVKESIFDRIQTKQQ</sequence>
<feature type="region of interest" description="Disordered" evidence="2">
    <location>
        <begin position="1"/>
        <end position="44"/>
    </location>
</feature>
<gene>
    <name evidence="4" type="ORF">PPENT_87.1.T0170140</name>
</gene>
<evidence type="ECO:0000259" key="3">
    <source>
        <dbReference type="PROSITE" id="PS50102"/>
    </source>
</evidence>
<organism evidence="4 5">
    <name type="scientific">Paramecium pentaurelia</name>
    <dbReference type="NCBI Taxonomy" id="43138"/>
    <lineage>
        <taxon>Eukaryota</taxon>
        <taxon>Sar</taxon>
        <taxon>Alveolata</taxon>
        <taxon>Ciliophora</taxon>
        <taxon>Intramacronucleata</taxon>
        <taxon>Oligohymenophorea</taxon>
        <taxon>Peniculida</taxon>
        <taxon>Parameciidae</taxon>
        <taxon>Paramecium</taxon>
    </lineage>
</organism>
<dbReference type="AlphaFoldDB" id="A0A8S1T9C4"/>
<evidence type="ECO:0000256" key="2">
    <source>
        <dbReference type="SAM" id="MobiDB-lite"/>
    </source>
</evidence>
<evidence type="ECO:0000313" key="5">
    <source>
        <dbReference type="Proteomes" id="UP000689195"/>
    </source>
</evidence>
<dbReference type="Pfam" id="PF00076">
    <property type="entry name" value="RRM_1"/>
    <property type="match status" value="1"/>
</dbReference>
<comment type="caution">
    <text evidence="4">The sequence shown here is derived from an EMBL/GenBank/DDBJ whole genome shotgun (WGS) entry which is preliminary data.</text>
</comment>
<reference evidence="4" key="1">
    <citation type="submission" date="2021-01" db="EMBL/GenBank/DDBJ databases">
        <authorList>
            <consortium name="Genoscope - CEA"/>
            <person name="William W."/>
        </authorList>
    </citation>
    <scope>NUCLEOTIDE SEQUENCE</scope>
</reference>
<dbReference type="EMBL" id="CAJJDO010000017">
    <property type="protein sequence ID" value="CAD8147784.1"/>
    <property type="molecule type" value="Genomic_DNA"/>
</dbReference>
<evidence type="ECO:0000256" key="1">
    <source>
        <dbReference type="PROSITE-ProRule" id="PRU00176"/>
    </source>
</evidence>
<feature type="compositionally biased region" description="Basic and acidic residues" evidence="2">
    <location>
        <begin position="31"/>
        <end position="40"/>
    </location>
</feature>
<dbReference type="GO" id="GO:0003723">
    <property type="term" value="F:RNA binding"/>
    <property type="evidence" value="ECO:0007669"/>
    <property type="project" value="UniProtKB-UniRule"/>
</dbReference>
<feature type="domain" description="RRM" evidence="3">
    <location>
        <begin position="105"/>
        <end position="168"/>
    </location>
</feature>
<accession>A0A8S1T9C4</accession>
<evidence type="ECO:0000313" key="4">
    <source>
        <dbReference type="EMBL" id="CAD8147784.1"/>
    </source>
</evidence>
<dbReference type="CDD" id="cd00590">
    <property type="entry name" value="RRM_SF"/>
    <property type="match status" value="1"/>
</dbReference>
<dbReference type="PROSITE" id="PS50102">
    <property type="entry name" value="RRM"/>
    <property type="match status" value="1"/>
</dbReference>
<proteinExistence type="predicted"/>
<keyword evidence="1" id="KW-0694">RNA-binding</keyword>
<dbReference type="InterPro" id="IPR000504">
    <property type="entry name" value="RRM_dom"/>
</dbReference>
<name>A0A8S1T9C4_9CILI</name>
<protein>
    <recommendedName>
        <fullName evidence="3">RRM domain-containing protein</fullName>
    </recommendedName>
</protein>
<feature type="compositionally biased region" description="Polar residues" evidence="2">
    <location>
        <begin position="1"/>
        <end position="11"/>
    </location>
</feature>
<keyword evidence="5" id="KW-1185">Reference proteome</keyword>
<dbReference type="Proteomes" id="UP000689195">
    <property type="component" value="Unassembled WGS sequence"/>
</dbReference>